<sequence>MVAPKTVWKTILESILVAELVLMPLFIPLAARAQDFPMDSPSDPGGLDEFPSTGSGGGTGSGSGFSLGSLGGILSSSGVSCGGSGGAGGFLGSIFGSALGSVGNIFGGFLGGSGGGVGGALGGILGGSTGGALGGVLGGVMGGGEVPVNDKTVRNETGRIRTNTGEIVKKECVLDPITKAITAVLLKTLGSRIISWIQESDIGFIKNYEMEFRKAEQERAEEFRRNLAITQMGYGINRYVDNVLAYPKPGSNKLAETFTCPVPELRDGSFNADFNNGGWEAFSKKMRYSQCNAEGATLLAMEEESAQVRNKLRAQTAEINANSGFKGYGVKTKENCGPVIGRDGVEYIECTTEQETRTPGESIKDLMNRIFGSGIDWVINADEVNEAIIAAIMFLADTLVKTSSGPDGKGVFAPELSAAAASSPGIFSESTLMVQLNTQIARADKGIEIIDGRLTDALSAVFREGEILLSLRRTLATLTAALAVATEPGEIAAISAEITSTNTLINTSLTRLSSAKAELAAAASVKELIAKARADLLTLRSRLLSTTKIEDVEVIATDAINLTNALDIFFEIASLSVVSGLTGTADIKISTIEQIDQTLALAGRAASFATAFGTGATRVADAALTSQIPVLNTKKLELSSISSSLTALRAVVNAATEKETIRTESINATNMNISATAKVFEINQTIASAIRDFNP</sequence>
<dbReference type="Proteomes" id="UP000034201">
    <property type="component" value="Unassembled WGS sequence"/>
</dbReference>
<reference evidence="3 4" key="1">
    <citation type="journal article" date="2015" name="Nature">
        <title>rRNA introns, odd ribosomes, and small enigmatic genomes across a large radiation of phyla.</title>
        <authorList>
            <person name="Brown C.T."/>
            <person name="Hug L.A."/>
            <person name="Thomas B.C."/>
            <person name="Sharon I."/>
            <person name="Castelle C.J."/>
            <person name="Singh A."/>
            <person name="Wilkins M.J."/>
            <person name="Williams K.H."/>
            <person name="Banfield J.F."/>
        </authorList>
    </citation>
    <scope>NUCLEOTIDE SEQUENCE [LARGE SCALE GENOMIC DNA]</scope>
</reference>
<evidence type="ECO:0000313" key="4">
    <source>
        <dbReference type="Proteomes" id="UP000034201"/>
    </source>
</evidence>
<evidence type="ECO:0000313" key="3">
    <source>
        <dbReference type="EMBL" id="KKW21047.1"/>
    </source>
</evidence>
<keyword evidence="2" id="KW-1133">Transmembrane helix</keyword>
<protein>
    <submittedName>
        <fullName evidence="3">Uncharacterized protein</fullName>
    </submittedName>
</protein>
<gene>
    <name evidence="3" type="ORF">UY61_C0016G0003</name>
</gene>
<keyword evidence="2" id="KW-0812">Transmembrane</keyword>
<proteinExistence type="predicted"/>
<dbReference type="AlphaFoldDB" id="A0A0G1Z147"/>
<organism evidence="3 4">
    <name type="scientific">Candidatus Adlerbacteria bacterium GW2011_GWC1_50_9</name>
    <dbReference type="NCBI Taxonomy" id="1618608"/>
    <lineage>
        <taxon>Bacteria</taxon>
        <taxon>Candidatus Adleribacteriota</taxon>
    </lineage>
</organism>
<dbReference type="EMBL" id="LCQQ01000016">
    <property type="protein sequence ID" value="KKW21047.1"/>
    <property type="molecule type" value="Genomic_DNA"/>
</dbReference>
<comment type="caution">
    <text evidence="3">The sequence shown here is derived from an EMBL/GenBank/DDBJ whole genome shotgun (WGS) entry which is preliminary data.</text>
</comment>
<evidence type="ECO:0000256" key="1">
    <source>
        <dbReference type="SAM" id="MobiDB-lite"/>
    </source>
</evidence>
<keyword evidence="2" id="KW-0472">Membrane</keyword>
<feature type="region of interest" description="Disordered" evidence="1">
    <location>
        <begin position="38"/>
        <end position="58"/>
    </location>
</feature>
<accession>A0A0G1Z147</accession>
<feature type="transmembrane region" description="Helical" evidence="2">
    <location>
        <begin position="12"/>
        <end position="31"/>
    </location>
</feature>
<evidence type="ECO:0000256" key="2">
    <source>
        <dbReference type="SAM" id="Phobius"/>
    </source>
</evidence>
<name>A0A0G1Z147_9BACT</name>